<dbReference type="EMBL" id="FNZK01000007">
    <property type="protein sequence ID" value="SEJ42930.1"/>
    <property type="molecule type" value="Genomic_DNA"/>
</dbReference>
<feature type="transmembrane region" description="Helical" evidence="1">
    <location>
        <begin position="146"/>
        <end position="169"/>
    </location>
</feature>
<accession>A0A1H6Z071</accession>
<dbReference type="RefSeq" id="WP_091830948.1">
    <property type="nucleotide sequence ID" value="NZ_FNZK01000007.1"/>
</dbReference>
<organism evidence="2 3">
    <name type="scientific">Propionispira arboris</name>
    <dbReference type="NCBI Taxonomy" id="84035"/>
    <lineage>
        <taxon>Bacteria</taxon>
        <taxon>Bacillati</taxon>
        <taxon>Bacillota</taxon>
        <taxon>Negativicutes</taxon>
        <taxon>Selenomonadales</taxon>
        <taxon>Selenomonadaceae</taxon>
        <taxon>Propionispira</taxon>
    </lineage>
</organism>
<reference evidence="2 3" key="1">
    <citation type="submission" date="2016-10" db="EMBL/GenBank/DDBJ databases">
        <authorList>
            <person name="de Groot N.N."/>
        </authorList>
    </citation>
    <scope>NUCLEOTIDE SEQUENCE [LARGE SCALE GENOMIC DNA]</scope>
    <source>
        <strain evidence="2 3">DSM 2179</strain>
    </source>
</reference>
<keyword evidence="1" id="KW-1133">Transmembrane helix</keyword>
<sequence length="223" mass="25512">MDNVNKKIPLPGWKLGCIIKFNGGKEKDISAKIIGFYLILTALMFALYFIGDKLFNNSMMANLVSTIISLIITILFARKINKGIINYGDKLKIFFDENFDENENDYYIKAFKLEKDAMPLMGIIISLISALIFLFLTNLIELDKSWAIHALDIKICMIAVFISIVLTSISPNIAFYGSMIIDLENISKKQAKSLDERSKEISMREKEIDEKEIIAIRYTNKMR</sequence>
<dbReference type="AlphaFoldDB" id="A0A1H6Z071"/>
<proteinExistence type="predicted"/>
<keyword evidence="3" id="KW-1185">Reference proteome</keyword>
<evidence type="ECO:0000256" key="1">
    <source>
        <dbReference type="SAM" id="Phobius"/>
    </source>
</evidence>
<evidence type="ECO:0000313" key="2">
    <source>
        <dbReference type="EMBL" id="SEJ42930.1"/>
    </source>
</evidence>
<gene>
    <name evidence="2" type="ORF">SAMN05660742_107109</name>
</gene>
<keyword evidence="1" id="KW-0472">Membrane</keyword>
<keyword evidence="1" id="KW-0812">Transmembrane</keyword>
<feature type="transmembrane region" description="Helical" evidence="1">
    <location>
        <begin position="57"/>
        <end position="77"/>
    </location>
</feature>
<dbReference type="STRING" id="84035.SAMN05660742_107109"/>
<feature type="transmembrane region" description="Helical" evidence="1">
    <location>
        <begin position="117"/>
        <end position="140"/>
    </location>
</feature>
<feature type="transmembrane region" description="Helical" evidence="1">
    <location>
        <begin position="29"/>
        <end position="51"/>
    </location>
</feature>
<protein>
    <submittedName>
        <fullName evidence="2">Uncharacterized protein</fullName>
    </submittedName>
</protein>
<evidence type="ECO:0000313" key="3">
    <source>
        <dbReference type="Proteomes" id="UP000199662"/>
    </source>
</evidence>
<dbReference type="Proteomes" id="UP000199662">
    <property type="component" value="Unassembled WGS sequence"/>
</dbReference>
<name>A0A1H6Z071_9FIRM</name>